<evidence type="ECO:0000313" key="1">
    <source>
        <dbReference type="EMBL" id="CDF38163.1"/>
    </source>
</evidence>
<sequence length="42" mass="4642">MRIRRFEIRKGGDGREVLILAEWSWQRGGVTGVGLRSPSASG</sequence>
<accession>R7QK79</accession>
<dbReference type="EMBL" id="HG001898">
    <property type="protein sequence ID" value="CDF38163.1"/>
    <property type="molecule type" value="Genomic_DNA"/>
</dbReference>
<name>R7QK79_CHOCR</name>
<protein>
    <submittedName>
        <fullName evidence="1">Uncharacterized protein</fullName>
    </submittedName>
</protein>
<dbReference type="Gramene" id="CDF38163">
    <property type="protein sequence ID" value="CDF38163"/>
    <property type="gene ID" value="CHC_T00006342001"/>
</dbReference>
<proteinExistence type="predicted"/>
<dbReference type="Proteomes" id="UP000012073">
    <property type="component" value="Unassembled WGS sequence"/>
</dbReference>
<reference evidence="2" key="1">
    <citation type="journal article" date="2013" name="Proc. Natl. Acad. Sci. U.S.A.">
        <title>Genome structure and metabolic features in the red seaweed Chondrus crispus shed light on evolution of the Archaeplastida.</title>
        <authorList>
            <person name="Collen J."/>
            <person name="Porcel B."/>
            <person name="Carre W."/>
            <person name="Ball S.G."/>
            <person name="Chaparro C."/>
            <person name="Tonon T."/>
            <person name="Barbeyron T."/>
            <person name="Michel G."/>
            <person name="Noel B."/>
            <person name="Valentin K."/>
            <person name="Elias M."/>
            <person name="Artiguenave F."/>
            <person name="Arun A."/>
            <person name="Aury J.M."/>
            <person name="Barbosa-Neto J.F."/>
            <person name="Bothwell J.H."/>
            <person name="Bouget F.Y."/>
            <person name="Brillet L."/>
            <person name="Cabello-Hurtado F."/>
            <person name="Capella-Gutierrez S."/>
            <person name="Charrier B."/>
            <person name="Cladiere L."/>
            <person name="Cock J.M."/>
            <person name="Coelho S.M."/>
            <person name="Colleoni C."/>
            <person name="Czjzek M."/>
            <person name="Da Silva C."/>
            <person name="Delage L."/>
            <person name="Denoeud F."/>
            <person name="Deschamps P."/>
            <person name="Dittami S.M."/>
            <person name="Gabaldon T."/>
            <person name="Gachon C.M."/>
            <person name="Groisillier A."/>
            <person name="Herve C."/>
            <person name="Jabbari K."/>
            <person name="Katinka M."/>
            <person name="Kloareg B."/>
            <person name="Kowalczyk N."/>
            <person name="Labadie K."/>
            <person name="Leblanc C."/>
            <person name="Lopez P.J."/>
            <person name="McLachlan D.H."/>
            <person name="Meslet-Cladiere L."/>
            <person name="Moustafa A."/>
            <person name="Nehr Z."/>
            <person name="Nyvall Collen P."/>
            <person name="Panaud O."/>
            <person name="Partensky F."/>
            <person name="Poulain J."/>
            <person name="Rensing S.A."/>
            <person name="Rousvoal S."/>
            <person name="Samson G."/>
            <person name="Symeonidi A."/>
            <person name="Weissenbach J."/>
            <person name="Zambounis A."/>
            <person name="Wincker P."/>
            <person name="Boyen C."/>
        </authorList>
    </citation>
    <scope>NUCLEOTIDE SEQUENCE [LARGE SCALE GENOMIC DNA]</scope>
    <source>
        <strain evidence="2">cv. Stackhouse</strain>
    </source>
</reference>
<dbReference type="AlphaFoldDB" id="R7QK79"/>
<dbReference type="RefSeq" id="XP_005718032.1">
    <property type="nucleotide sequence ID" value="XM_005717975.1"/>
</dbReference>
<keyword evidence="2" id="KW-1185">Reference proteome</keyword>
<evidence type="ECO:0000313" key="2">
    <source>
        <dbReference type="Proteomes" id="UP000012073"/>
    </source>
</evidence>
<organism evidence="1 2">
    <name type="scientific">Chondrus crispus</name>
    <name type="common">Carrageen Irish moss</name>
    <name type="synonym">Polymorpha crispa</name>
    <dbReference type="NCBI Taxonomy" id="2769"/>
    <lineage>
        <taxon>Eukaryota</taxon>
        <taxon>Rhodophyta</taxon>
        <taxon>Florideophyceae</taxon>
        <taxon>Rhodymeniophycidae</taxon>
        <taxon>Gigartinales</taxon>
        <taxon>Gigartinaceae</taxon>
        <taxon>Chondrus</taxon>
    </lineage>
</organism>
<gene>
    <name evidence="1" type="ORF">CHC_T00006342001</name>
</gene>
<dbReference type="GeneID" id="17325737"/>
<dbReference type="KEGG" id="ccp:CHC_T00006342001"/>